<dbReference type="RefSeq" id="WP_173129282.1">
    <property type="nucleotide sequence ID" value="NZ_CBCSGW010000005.1"/>
</dbReference>
<comment type="caution">
    <text evidence="3">The sequence shown here is derived from an EMBL/GenBank/DDBJ whole genome shotgun (WGS) entry which is preliminary data.</text>
</comment>
<dbReference type="InterPro" id="IPR020471">
    <property type="entry name" value="AKR"/>
</dbReference>
<keyword evidence="1" id="KW-0560">Oxidoreductase</keyword>
<dbReference type="PRINTS" id="PR00069">
    <property type="entry name" value="ALDKETRDTASE"/>
</dbReference>
<dbReference type="PANTHER" id="PTHR43364">
    <property type="entry name" value="NADH-SPECIFIC METHYLGLYOXAL REDUCTASE-RELATED"/>
    <property type="match status" value="1"/>
</dbReference>
<evidence type="ECO:0000313" key="4">
    <source>
        <dbReference type="Proteomes" id="UP000763557"/>
    </source>
</evidence>
<organism evidence="3 4">
    <name type="scientific">Kibdelosporangium persicum</name>
    <dbReference type="NCBI Taxonomy" id="2698649"/>
    <lineage>
        <taxon>Bacteria</taxon>
        <taxon>Bacillati</taxon>
        <taxon>Actinomycetota</taxon>
        <taxon>Actinomycetes</taxon>
        <taxon>Pseudonocardiales</taxon>
        <taxon>Pseudonocardiaceae</taxon>
        <taxon>Kibdelosporangium</taxon>
    </lineage>
</organism>
<dbReference type="InterPro" id="IPR036812">
    <property type="entry name" value="NAD(P)_OxRdtase_dom_sf"/>
</dbReference>
<evidence type="ECO:0000256" key="1">
    <source>
        <dbReference type="ARBA" id="ARBA00023002"/>
    </source>
</evidence>
<gene>
    <name evidence="3" type="ORF">GC106_25980</name>
</gene>
<dbReference type="Gene3D" id="3.20.20.100">
    <property type="entry name" value="NADP-dependent oxidoreductase domain"/>
    <property type="match status" value="1"/>
</dbReference>
<dbReference type="SUPFAM" id="SSF51430">
    <property type="entry name" value="NAD(P)-linked oxidoreductase"/>
    <property type="match status" value="1"/>
</dbReference>
<dbReference type="CDD" id="cd19080">
    <property type="entry name" value="AKR_AKR9A_9B"/>
    <property type="match status" value="1"/>
</dbReference>
<feature type="domain" description="NADP-dependent oxidoreductase" evidence="2">
    <location>
        <begin position="17"/>
        <end position="302"/>
    </location>
</feature>
<dbReference type="Proteomes" id="UP000763557">
    <property type="component" value="Unassembled WGS sequence"/>
</dbReference>
<dbReference type="EMBL" id="JAAATY010000006">
    <property type="protein sequence ID" value="NRN65387.1"/>
    <property type="molecule type" value="Genomic_DNA"/>
</dbReference>
<evidence type="ECO:0000259" key="2">
    <source>
        <dbReference type="Pfam" id="PF00248"/>
    </source>
</evidence>
<dbReference type="PANTHER" id="PTHR43364:SF4">
    <property type="entry name" value="NAD(P)-LINKED OXIDOREDUCTASE SUPERFAMILY PROTEIN"/>
    <property type="match status" value="1"/>
</dbReference>
<dbReference type="InterPro" id="IPR050523">
    <property type="entry name" value="AKR_Detox_Biosynth"/>
</dbReference>
<accession>A0ABX2F398</accession>
<dbReference type="Pfam" id="PF00248">
    <property type="entry name" value="Aldo_ket_red"/>
    <property type="match status" value="1"/>
</dbReference>
<sequence length="335" mass="36932">MRYRLLGRTGLRVSEVFFGAMTFYERGAEPRFRAMLDAYAEAGGNVIDTASAYGDSEAILGDLLGKDRDSFVLATKYTLSRDQNDPNAAGNHRKNMILTLEQSLRRLRTDYVDLYWVHSWDRHTPIEETLRALDDAVRAGKIRYVGISNAPAWLVSRANTLAEWRGWTPFAGLQVQYNLLQRDIERELLPMCEALGVTIAAWAPLARGMLAGKLTGAGSPGSNSRINVDEASARDRAVAKMVQEVADEVGATPAQVALAWIWHRSPVMHPIIGATSVEQVKDNVGASGVTLPGDAMRRLAAATEFQKGYPHDFMDEVDDHPGVYGTRRVTPRASS</sequence>
<dbReference type="InterPro" id="IPR023210">
    <property type="entry name" value="NADP_OxRdtase_dom"/>
</dbReference>
<name>A0ABX2F398_9PSEU</name>
<evidence type="ECO:0000313" key="3">
    <source>
        <dbReference type="EMBL" id="NRN65387.1"/>
    </source>
</evidence>
<keyword evidence="4" id="KW-1185">Reference proteome</keyword>
<proteinExistence type="predicted"/>
<reference evidence="3 4" key="1">
    <citation type="submission" date="2020-01" db="EMBL/GenBank/DDBJ databases">
        <title>Kibdelosporangium persica a novel Actinomycetes from a hot desert in Iran.</title>
        <authorList>
            <person name="Safaei N."/>
            <person name="Zaburannyi N."/>
            <person name="Mueller R."/>
            <person name="Wink J."/>
        </authorList>
    </citation>
    <scope>NUCLEOTIDE SEQUENCE [LARGE SCALE GENOMIC DNA]</scope>
    <source>
        <strain evidence="3 4">4NS15</strain>
    </source>
</reference>
<protein>
    <submittedName>
        <fullName evidence="3">Oxidoreductase</fullName>
    </submittedName>
</protein>